<dbReference type="InterPro" id="IPR006311">
    <property type="entry name" value="TAT_signal"/>
</dbReference>
<evidence type="ECO:0000313" key="6">
    <source>
        <dbReference type="EMBL" id="QTD97702.1"/>
    </source>
</evidence>
<dbReference type="Gene3D" id="3.20.20.80">
    <property type="entry name" value="Glycosidases"/>
    <property type="match status" value="1"/>
</dbReference>
<organism evidence="6 7">
    <name type="scientific">Streptomyces cyanogenus</name>
    <dbReference type="NCBI Taxonomy" id="80860"/>
    <lineage>
        <taxon>Bacteria</taxon>
        <taxon>Bacillati</taxon>
        <taxon>Actinomycetota</taxon>
        <taxon>Actinomycetes</taxon>
        <taxon>Kitasatosporales</taxon>
        <taxon>Streptomycetaceae</taxon>
        <taxon>Streptomyces</taxon>
    </lineage>
</organism>
<dbReference type="GO" id="GO:0003796">
    <property type="term" value="F:lysozyme activity"/>
    <property type="evidence" value="ECO:0007669"/>
    <property type="project" value="UniProtKB-EC"/>
</dbReference>
<evidence type="ECO:0000256" key="4">
    <source>
        <dbReference type="SAM" id="MobiDB-lite"/>
    </source>
</evidence>
<dbReference type="EMBL" id="CP071839">
    <property type="protein sequence ID" value="QTD97702.1"/>
    <property type="molecule type" value="Genomic_DNA"/>
</dbReference>
<dbReference type="InterPro" id="IPR002053">
    <property type="entry name" value="Glyco_hydro_25"/>
</dbReference>
<sequence>MARERTLVRRRAGVLAAATAALALAGTAPASAGPVGPGEPAGQTGTAGSTQAAGTSHHTGSSQQDGTSQQTGMSQEAGRSQTQPAETSQQAGTSQAAGLSMLPAGLPRGHDVSSYQKHVDWAAAAAKGARFVYVKATESTTYRNPYFSGQYSGARKAGLLRGAYHFALPDRSSGTRQAAYFVAHGGAWRADGWTLPPALDIEYNPYSTQHKCYGLGKARMVRWIQSFSDEVERETGRRPVIYTSTQWWKLCTGNSRALSSSNPLWIARHGTSRPGTLPGGWRYWTFWQYDTKGRLPGDQNLFNGTLSRLRVLARGR</sequence>
<dbReference type="CDD" id="cd06412">
    <property type="entry name" value="GH25_CH-type"/>
    <property type="match status" value="1"/>
</dbReference>
<keyword evidence="3 6" id="KW-0326">Glycosidase</keyword>
<feature type="signal peptide" evidence="5">
    <location>
        <begin position="1"/>
        <end position="32"/>
    </location>
</feature>
<keyword evidence="5" id="KW-0732">Signal</keyword>
<dbReference type="Pfam" id="PF01183">
    <property type="entry name" value="Glyco_hydro_25"/>
    <property type="match status" value="1"/>
</dbReference>
<protein>
    <submittedName>
        <fullName evidence="6">Lysozyme M1</fullName>
        <ecNumber evidence="6">3.2.1.17</ecNumber>
    </submittedName>
</protein>
<evidence type="ECO:0000256" key="3">
    <source>
        <dbReference type="ARBA" id="ARBA00023295"/>
    </source>
</evidence>
<dbReference type="Proteomes" id="UP000663908">
    <property type="component" value="Chromosome"/>
</dbReference>
<feature type="region of interest" description="Disordered" evidence="4">
    <location>
        <begin position="28"/>
        <end position="105"/>
    </location>
</feature>
<evidence type="ECO:0000313" key="7">
    <source>
        <dbReference type="Proteomes" id="UP000663908"/>
    </source>
</evidence>
<dbReference type="SUPFAM" id="SSF51445">
    <property type="entry name" value="(Trans)glycosidases"/>
    <property type="match status" value="1"/>
</dbReference>
<name>A0ABX7TM38_STRCY</name>
<dbReference type="PANTHER" id="PTHR34135:SF2">
    <property type="entry name" value="LYSOZYME"/>
    <property type="match status" value="1"/>
</dbReference>
<evidence type="ECO:0000256" key="5">
    <source>
        <dbReference type="SAM" id="SignalP"/>
    </source>
</evidence>
<dbReference type="InterPro" id="IPR018077">
    <property type="entry name" value="Glyco_hydro_fam25_subgr"/>
</dbReference>
<evidence type="ECO:0000256" key="1">
    <source>
        <dbReference type="ARBA" id="ARBA00010646"/>
    </source>
</evidence>
<dbReference type="PROSITE" id="PS51904">
    <property type="entry name" value="GLYCOSYL_HYDROL_F25_2"/>
    <property type="match status" value="1"/>
</dbReference>
<keyword evidence="2 6" id="KW-0378">Hydrolase</keyword>
<dbReference type="EC" id="3.2.1.17" evidence="6"/>
<proteinExistence type="inferred from homology"/>
<dbReference type="RefSeq" id="WP_341829304.1">
    <property type="nucleotide sequence ID" value="NZ_CP071839.1"/>
</dbReference>
<keyword evidence="7" id="KW-1185">Reference proteome</keyword>
<feature type="chain" id="PRO_5047152492" evidence="5">
    <location>
        <begin position="33"/>
        <end position="316"/>
    </location>
</feature>
<dbReference type="PROSITE" id="PS51318">
    <property type="entry name" value="TAT"/>
    <property type="match status" value="1"/>
</dbReference>
<gene>
    <name evidence="6" type="primary">acm2</name>
    <name evidence="6" type="ORF">S1361_10125</name>
</gene>
<comment type="similarity">
    <text evidence="1">Belongs to the glycosyl hydrolase 25 family.</text>
</comment>
<reference evidence="6 7" key="1">
    <citation type="submission" date="2021-03" db="EMBL/GenBank/DDBJ databases">
        <title>Complete genome sequence of Streptomyces cyanogenus S136, producer of anticancer angucycline landomycin A.</title>
        <authorList>
            <person name="Hrab P."/>
            <person name="Ruckert C."/>
            <person name="Busche T."/>
            <person name="Ostash I."/>
            <person name="Kalinowski J."/>
            <person name="Fedorenko V."/>
            <person name="Yushchuk O."/>
            <person name="Ostash B."/>
        </authorList>
    </citation>
    <scope>NUCLEOTIDE SEQUENCE [LARGE SCALE GENOMIC DNA]</scope>
    <source>
        <strain evidence="6 7">S136</strain>
    </source>
</reference>
<dbReference type="SMART" id="SM00641">
    <property type="entry name" value="Glyco_25"/>
    <property type="match status" value="1"/>
</dbReference>
<evidence type="ECO:0000256" key="2">
    <source>
        <dbReference type="ARBA" id="ARBA00022801"/>
    </source>
</evidence>
<dbReference type="InterPro" id="IPR017853">
    <property type="entry name" value="GH"/>
</dbReference>
<dbReference type="PANTHER" id="PTHR34135">
    <property type="entry name" value="LYSOZYME"/>
    <property type="match status" value="1"/>
</dbReference>
<feature type="compositionally biased region" description="Low complexity" evidence="4">
    <location>
        <begin position="41"/>
        <end position="75"/>
    </location>
</feature>
<accession>A0ABX7TM38</accession>
<feature type="compositionally biased region" description="Polar residues" evidence="4">
    <location>
        <begin position="77"/>
        <end position="97"/>
    </location>
</feature>